<keyword evidence="3" id="KW-1185">Reference proteome</keyword>
<proteinExistence type="predicted"/>
<protein>
    <submittedName>
        <fullName evidence="2">Uncharacterized protein</fullName>
    </submittedName>
</protein>
<reference evidence="2 3" key="1">
    <citation type="submission" date="2015-10" db="EMBL/GenBank/DDBJ databases">
        <title>Chryseobacterium aquaticum genome.</title>
        <authorList>
            <person name="Newman J.D."/>
            <person name="Ferguson M.B."/>
            <person name="Miller J.R."/>
        </authorList>
    </citation>
    <scope>NUCLEOTIDE SEQUENCE [LARGE SCALE GENOMIC DNA]</scope>
    <source>
        <strain evidence="2 3">KCTC 12483</strain>
    </source>
</reference>
<feature type="chain" id="PRO_5006203765" evidence="1">
    <location>
        <begin position="19"/>
        <end position="224"/>
    </location>
</feature>
<dbReference type="STRING" id="452084.AR438_03730"/>
<evidence type="ECO:0000313" key="2">
    <source>
        <dbReference type="EMBL" id="KQK27327.1"/>
    </source>
</evidence>
<dbReference type="Proteomes" id="UP000051682">
    <property type="component" value="Unassembled WGS sequence"/>
</dbReference>
<accession>A0A0Q3HWT8</accession>
<feature type="signal peptide" evidence="1">
    <location>
        <begin position="1"/>
        <end position="18"/>
    </location>
</feature>
<dbReference type="EMBL" id="LLYZ01000002">
    <property type="protein sequence ID" value="KQK27327.1"/>
    <property type="molecule type" value="Genomic_DNA"/>
</dbReference>
<keyword evidence="1" id="KW-0732">Signal</keyword>
<dbReference type="OrthoDB" id="978006at2"/>
<dbReference type="RefSeq" id="WP_056012048.1">
    <property type="nucleotide sequence ID" value="NZ_LLYZ01000002.1"/>
</dbReference>
<comment type="caution">
    <text evidence="2">The sequence shown here is derived from an EMBL/GenBank/DDBJ whole genome shotgun (WGS) entry which is preliminary data.</text>
</comment>
<name>A0A0Q3HWT8_9FLAO</name>
<organism evidence="2 3">
    <name type="scientific">Chryseobacterium aquaticum</name>
    <dbReference type="NCBI Taxonomy" id="452084"/>
    <lineage>
        <taxon>Bacteria</taxon>
        <taxon>Pseudomonadati</taxon>
        <taxon>Bacteroidota</taxon>
        <taxon>Flavobacteriia</taxon>
        <taxon>Flavobacteriales</taxon>
        <taxon>Weeksellaceae</taxon>
        <taxon>Chryseobacterium group</taxon>
        <taxon>Chryseobacterium</taxon>
    </lineage>
</organism>
<evidence type="ECO:0000256" key="1">
    <source>
        <dbReference type="SAM" id="SignalP"/>
    </source>
</evidence>
<dbReference type="AlphaFoldDB" id="A0A0Q3HWT8"/>
<gene>
    <name evidence="2" type="ORF">AR438_03730</name>
</gene>
<sequence>MKKILILIASISSMMMFSQEVVLSRFDLLGGTFSNSVNSSTGKSIKYDEISGSPYIDKNFRDAKIAESYQNTPIRYNSYKDELEFKNNDEIMILPKESKFERVEIISPKQVFVYKSLEGEPPGYYIELVGGKFSLYKKLKTNFVDVSPATTPYGSDKPAYFSTVTPVYYIVANGQAIKKPKNQKQIIDLLPDKKEALSSFFKENKIKLDKEEDLKKIVTFLNQN</sequence>
<evidence type="ECO:0000313" key="3">
    <source>
        <dbReference type="Proteomes" id="UP000051682"/>
    </source>
</evidence>